<name>A0A919H2J6_9ACTN</name>
<gene>
    <name evidence="12" type="ORF">Sxan_44200</name>
</gene>
<dbReference type="InterPro" id="IPR050206">
    <property type="entry name" value="FtsK/SpoIIIE/SftA"/>
</dbReference>
<dbReference type="PROSITE" id="PS50901">
    <property type="entry name" value="FTSK"/>
    <property type="match status" value="3"/>
</dbReference>
<evidence type="ECO:0000256" key="3">
    <source>
        <dbReference type="ARBA" id="ARBA00022692"/>
    </source>
</evidence>
<protein>
    <submittedName>
        <fullName evidence="12">Type VII secretion protein EccC</fullName>
    </submittedName>
</protein>
<evidence type="ECO:0000256" key="6">
    <source>
        <dbReference type="ARBA" id="ARBA00022840"/>
    </source>
</evidence>
<dbReference type="GO" id="GO:0005524">
    <property type="term" value="F:ATP binding"/>
    <property type="evidence" value="ECO:0007669"/>
    <property type="project" value="UniProtKB-UniRule"/>
</dbReference>
<feature type="binding site" evidence="9">
    <location>
        <begin position="857"/>
        <end position="864"/>
    </location>
    <ligand>
        <name>ATP</name>
        <dbReference type="ChEBI" id="CHEBI:30616"/>
    </ligand>
</feature>
<dbReference type="InterPro" id="IPR027417">
    <property type="entry name" value="P-loop_NTPase"/>
</dbReference>
<feature type="binding site" evidence="9">
    <location>
        <begin position="1143"/>
        <end position="1150"/>
    </location>
    <ligand>
        <name>ATP</name>
        <dbReference type="ChEBI" id="CHEBI:30616"/>
    </ligand>
</feature>
<comment type="subcellular location">
    <subcellularLocation>
        <location evidence="1">Cell membrane</location>
        <topology evidence="1">Multi-pass membrane protein</topology>
    </subcellularLocation>
</comment>
<keyword evidence="2" id="KW-1003">Cell membrane</keyword>
<keyword evidence="5 9" id="KW-0547">Nucleotide-binding</keyword>
<proteinExistence type="predicted"/>
<sequence>MEETPSVPGTWGRRLRRPVRFRGIDAPVSQIVVKRPPRSLPPEVPSEELRLEAPPELPRGQQEGMLMQLLPMLGMGSSVVFFFMPGAAPFMRIMGVLMLASTVGMVIAQLVRFRRGTQGQMADVRRDYLKYLSQTRRQVRRTARSQRDAQLYLHPAPEQLWSVVAEGSRLWERRVGDGDFGQARLGLGPQRLATPLVAPDTAPVDELEPLTAGAMQRFLKVHSSLDGLPVALSLRAFYHVTVSGEPDSARGTARALVAQLATLHSPEDLVVAVVAAPGASASWDWTKWLPHAQVPGQVDGAGTKRLFGDDLGELETLLGSRLEGRPRFSRDSSPVLDQPHLVVVLDGGMVPPDSAFAAAEGLQGVTIVEVVAGELDEPRGGLSVVVRPGRLRLESGMGIVYEGTPDSLSVPAAEALARQLAPLRTGGGDDDEPLLANLDFTDLLNLGDAASVDVARTWRPRSAGERLRVPIGVGEDGSPVMLDLKEAAQEGMGPHGLCVGATGSGKSELLRTLVLGLAVTHTSETLNFVLADFKGGATFTGMGQMPHVAAVITNLADDLTLVDRMGDSIRGELQRRQELLRSAGNYANIHDYEKARAAGAPLEPLASLVLVIDEFSELLTAKPDFIDMFIQIGRIGRSLGVHLLLASQRLEEGKLRGLDTYLSYRIGLRTFSASESRTAIGVPDAYHLPSVPGSGYLKFGTDEMTRFKAAYVSGTYRSGGPDLSVGLFPVERRPALFTATPVPVVYAAPDPAYLAAQPTREDDALADTVLDVIVSRLEGQGVPAHQVWLPPLDQAPPLDQLLPALAPSAERGLHAEGYTRPGGLVVPLGLIDKPFEQRREVLYRDFSGAAGHMMVVGGPQSGKSTIMRTLIASFALTHTPREVQFYGLDFGGGSLSSLAELPHVGGIASRLDPERVRRTVAEVGGILNRREEFFRSNNIDSITTFRRRRAAGELPGEPWGDVFLIVDGWGGFRNEYEGLDQVVTDIASRGLGYGIHVVITAARYMEVRPALKDQMLGRLELRLGDTMDSEFDRKVAANVPPGMPGRGQVPEKLHFLSALPRIDGSHEAEDISEATAAFVSAVKQHWTGASAPGVRLLPRLLHADQLPRGGEHPERGIAIGIDETALEPVYIDFDADPFLLVFGESESGKTNLLRLIAQQIAERYTPDQARLVVGDYRRSLLGALPEEHLLEYAPMASSLQMHMEALGGVFSRRQPPADVTPQQLRDRSWWTGPDVFIIIDDFDLVATSQGNPLAPLVEFLPFARDTGVRFIIARNSAGASRSLYESFMQRIKELGAQGILLSGDPSEGDLVGNVRPRPMPPGRAYFATRRRGTSLVQLGRMPQQ</sequence>
<feature type="binding site" evidence="9">
    <location>
        <begin position="500"/>
        <end position="507"/>
    </location>
    <ligand>
        <name>ATP</name>
        <dbReference type="ChEBI" id="CHEBI:30616"/>
    </ligand>
</feature>
<evidence type="ECO:0000259" key="11">
    <source>
        <dbReference type="PROSITE" id="PS50901"/>
    </source>
</evidence>
<evidence type="ECO:0000313" key="12">
    <source>
        <dbReference type="EMBL" id="GHI87056.1"/>
    </source>
</evidence>
<dbReference type="SMART" id="SM00382">
    <property type="entry name" value="AAA"/>
    <property type="match status" value="3"/>
</dbReference>
<dbReference type="GO" id="GO:0003677">
    <property type="term" value="F:DNA binding"/>
    <property type="evidence" value="ECO:0007669"/>
    <property type="project" value="InterPro"/>
</dbReference>
<keyword evidence="7 10" id="KW-1133">Transmembrane helix</keyword>
<keyword evidence="8 10" id="KW-0472">Membrane</keyword>
<evidence type="ECO:0000256" key="1">
    <source>
        <dbReference type="ARBA" id="ARBA00004651"/>
    </source>
</evidence>
<keyword evidence="13" id="KW-1185">Reference proteome</keyword>
<dbReference type="EMBL" id="BNEE01000006">
    <property type="protein sequence ID" value="GHI87056.1"/>
    <property type="molecule type" value="Genomic_DNA"/>
</dbReference>
<keyword evidence="4" id="KW-0677">Repeat</keyword>
<feature type="domain" description="FtsK" evidence="11">
    <location>
        <begin position="477"/>
        <end position="677"/>
    </location>
</feature>
<evidence type="ECO:0000256" key="4">
    <source>
        <dbReference type="ARBA" id="ARBA00022737"/>
    </source>
</evidence>
<evidence type="ECO:0000256" key="8">
    <source>
        <dbReference type="ARBA" id="ARBA00023136"/>
    </source>
</evidence>
<accession>A0A919H2J6</accession>
<dbReference type="GO" id="GO:0005886">
    <property type="term" value="C:plasma membrane"/>
    <property type="evidence" value="ECO:0007669"/>
    <property type="project" value="UniProtKB-SubCell"/>
</dbReference>
<dbReference type="Proteomes" id="UP000600026">
    <property type="component" value="Unassembled WGS sequence"/>
</dbReference>
<evidence type="ECO:0000256" key="9">
    <source>
        <dbReference type="PROSITE-ProRule" id="PRU00289"/>
    </source>
</evidence>
<dbReference type="SUPFAM" id="SSF52540">
    <property type="entry name" value="P-loop containing nucleoside triphosphate hydrolases"/>
    <property type="match status" value="3"/>
</dbReference>
<dbReference type="InterPro" id="IPR023836">
    <property type="entry name" value="EccCa-like_Actinobacteria"/>
</dbReference>
<dbReference type="InterPro" id="IPR023837">
    <property type="entry name" value="EccCb-like_Actinobacteria"/>
</dbReference>
<evidence type="ECO:0000313" key="13">
    <source>
        <dbReference type="Proteomes" id="UP000600026"/>
    </source>
</evidence>
<dbReference type="PANTHER" id="PTHR22683:SF1">
    <property type="entry name" value="TYPE VII SECRETION SYSTEM PROTEIN ESSC"/>
    <property type="match status" value="1"/>
</dbReference>
<evidence type="ECO:0000256" key="7">
    <source>
        <dbReference type="ARBA" id="ARBA00022989"/>
    </source>
</evidence>
<feature type="transmembrane region" description="Helical" evidence="10">
    <location>
        <begin position="65"/>
        <end position="84"/>
    </location>
</feature>
<keyword evidence="3 10" id="KW-0812">Transmembrane</keyword>
<dbReference type="InterPro" id="IPR002543">
    <property type="entry name" value="FtsK_dom"/>
</dbReference>
<keyword evidence="6 9" id="KW-0067">ATP-binding</keyword>
<dbReference type="NCBIfam" id="TIGR03925">
    <property type="entry name" value="T7SS_EccC_b"/>
    <property type="match status" value="1"/>
</dbReference>
<organism evidence="12 13">
    <name type="scientific">Streptomyces xanthophaeus</name>
    <dbReference type="NCBI Taxonomy" id="67385"/>
    <lineage>
        <taxon>Bacteria</taxon>
        <taxon>Bacillati</taxon>
        <taxon>Actinomycetota</taxon>
        <taxon>Actinomycetes</taxon>
        <taxon>Kitasatosporales</taxon>
        <taxon>Streptomycetaceae</taxon>
        <taxon>Streptomyces</taxon>
    </lineage>
</organism>
<reference evidence="12" key="1">
    <citation type="submission" date="2020-09" db="EMBL/GenBank/DDBJ databases">
        <title>Whole genome shotgun sequence of Streptomyces xanthophaeus NBRC 12829.</title>
        <authorList>
            <person name="Komaki H."/>
            <person name="Tamura T."/>
        </authorList>
    </citation>
    <scope>NUCLEOTIDE SEQUENCE</scope>
    <source>
        <strain evidence="12">NBRC 12829</strain>
    </source>
</reference>
<feature type="domain" description="FtsK" evidence="11">
    <location>
        <begin position="838"/>
        <end position="1030"/>
    </location>
</feature>
<dbReference type="NCBIfam" id="TIGR03924">
    <property type="entry name" value="T7SS_EccC_a"/>
    <property type="match status" value="1"/>
</dbReference>
<dbReference type="Pfam" id="PF01580">
    <property type="entry name" value="FtsK_SpoIIIE"/>
    <property type="match status" value="3"/>
</dbReference>
<dbReference type="Gene3D" id="3.40.50.300">
    <property type="entry name" value="P-loop containing nucleotide triphosphate hydrolases"/>
    <property type="match status" value="4"/>
</dbReference>
<dbReference type="PANTHER" id="PTHR22683">
    <property type="entry name" value="SPORULATION PROTEIN RELATED"/>
    <property type="match status" value="1"/>
</dbReference>
<evidence type="ECO:0000256" key="10">
    <source>
        <dbReference type="SAM" id="Phobius"/>
    </source>
</evidence>
<feature type="domain" description="FtsK" evidence="11">
    <location>
        <begin position="1126"/>
        <end position="1309"/>
    </location>
</feature>
<feature type="transmembrane region" description="Helical" evidence="10">
    <location>
        <begin position="90"/>
        <end position="111"/>
    </location>
</feature>
<comment type="caution">
    <text evidence="12">The sequence shown here is derived from an EMBL/GenBank/DDBJ whole genome shotgun (WGS) entry which is preliminary data.</text>
</comment>
<evidence type="ECO:0000256" key="2">
    <source>
        <dbReference type="ARBA" id="ARBA00022475"/>
    </source>
</evidence>
<evidence type="ECO:0000256" key="5">
    <source>
        <dbReference type="ARBA" id="ARBA00022741"/>
    </source>
</evidence>
<dbReference type="InterPro" id="IPR003593">
    <property type="entry name" value="AAA+_ATPase"/>
</dbReference>